<name>A0A665TIY3_ECHNA</name>
<evidence type="ECO:0000313" key="3">
    <source>
        <dbReference type="Proteomes" id="UP000472264"/>
    </source>
</evidence>
<dbReference type="Ensembl" id="ENSENLT00000007227.1">
    <property type="protein sequence ID" value="ENSENLP00000006923.1"/>
    <property type="gene ID" value="ENSENLG00000003305.1"/>
</dbReference>
<dbReference type="InterPro" id="IPR004020">
    <property type="entry name" value="DAPIN"/>
</dbReference>
<protein>
    <recommendedName>
        <fullName evidence="1">Pyrin domain-containing protein</fullName>
    </recommendedName>
</protein>
<evidence type="ECO:0000313" key="2">
    <source>
        <dbReference type="Ensembl" id="ENSENLP00000006923.1"/>
    </source>
</evidence>
<feature type="domain" description="Pyrin" evidence="1">
    <location>
        <begin position="2"/>
        <end position="83"/>
    </location>
</feature>
<dbReference type="SUPFAM" id="SSF47986">
    <property type="entry name" value="DEATH domain"/>
    <property type="match status" value="1"/>
</dbReference>
<reference evidence="2" key="3">
    <citation type="submission" date="2025-09" db="UniProtKB">
        <authorList>
            <consortium name="Ensembl"/>
        </authorList>
    </citation>
    <scope>IDENTIFICATION</scope>
</reference>
<keyword evidence="3" id="KW-1185">Reference proteome</keyword>
<proteinExistence type="predicted"/>
<dbReference type="Gene3D" id="1.10.533.10">
    <property type="entry name" value="Death Domain, Fas"/>
    <property type="match status" value="1"/>
</dbReference>
<evidence type="ECO:0000259" key="1">
    <source>
        <dbReference type="SMART" id="SM01289"/>
    </source>
</evidence>
<dbReference type="AlphaFoldDB" id="A0A665TIY3"/>
<reference evidence="2" key="1">
    <citation type="submission" date="2021-04" db="EMBL/GenBank/DDBJ databases">
        <authorList>
            <consortium name="Wellcome Sanger Institute Data Sharing"/>
        </authorList>
    </citation>
    <scope>NUCLEOTIDE SEQUENCE [LARGE SCALE GENOMIC DNA]</scope>
</reference>
<dbReference type="InterPro" id="IPR011029">
    <property type="entry name" value="DEATH-like_dom_sf"/>
</dbReference>
<dbReference type="Proteomes" id="UP000472264">
    <property type="component" value="Chromosome 12"/>
</dbReference>
<dbReference type="InParanoid" id="A0A665TIY3"/>
<sequence>PGVKSILNVLLELTDKEFDSFKFYLNVPDILVEHSIPQCYLDKASREETVNRIFQAYSHQSVEVVQKKLKKIHRFDLVEKLSEVENLFW</sequence>
<dbReference type="Pfam" id="PF02758">
    <property type="entry name" value="PYRIN"/>
    <property type="match status" value="1"/>
</dbReference>
<reference evidence="2" key="2">
    <citation type="submission" date="2025-08" db="UniProtKB">
        <authorList>
            <consortium name="Ensembl"/>
        </authorList>
    </citation>
    <scope>IDENTIFICATION</scope>
</reference>
<accession>A0A665TIY3</accession>
<organism evidence="2 3">
    <name type="scientific">Echeneis naucrates</name>
    <name type="common">Live sharksucker</name>
    <dbReference type="NCBI Taxonomy" id="173247"/>
    <lineage>
        <taxon>Eukaryota</taxon>
        <taxon>Metazoa</taxon>
        <taxon>Chordata</taxon>
        <taxon>Craniata</taxon>
        <taxon>Vertebrata</taxon>
        <taxon>Euteleostomi</taxon>
        <taxon>Actinopterygii</taxon>
        <taxon>Neopterygii</taxon>
        <taxon>Teleostei</taxon>
        <taxon>Neoteleostei</taxon>
        <taxon>Acanthomorphata</taxon>
        <taxon>Carangaria</taxon>
        <taxon>Carangiformes</taxon>
        <taxon>Echeneidae</taxon>
        <taxon>Echeneis</taxon>
    </lineage>
</organism>
<dbReference type="SMART" id="SM01289">
    <property type="entry name" value="PYRIN"/>
    <property type="match status" value="1"/>
</dbReference>